<evidence type="ECO:0000313" key="3">
    <source>
        <dbReference type="Proteomes" id="UP000680865"/>
    </source>
</evidence>
<proteinExistence type="inferred from homology"/>
<dbReference type="PROSITE" id="PS00061">
    <property type="entry name" value="ADH_SHORT"/>
    <property type="match status" value="1"/>
</dbReference>
<dbReference type="RefSeq" id="WP_212995951.1">
    <property type="nucleotide sequence ID" value="NZ_BAAATW010000002.1"/>
</dbReference>
<dbReference type="InterPro" id="IPR002347">
    <property type="entry name" value="SDR_fam"/>
</dbReference>
<dbReference type="PANTHER" id="PTHR42879:SF2">
    <property type="entry name" value="3-OXOACYL-[ACYL-CARRIER-PROTEIN] REDUCTASE FABG"/>
    <property type="match status" value="1"/>
</dbReference>
<evidence type="ECO:0000313" key="2">
    <source>
        <dbReference type="EMBL" id="GIM68218.1"/>
    </source>
</evidence>
<dbReference type="PANTHER" id="PTHR42879">
    <property type="entry name" value="3-OXOACYL-(ACYL-CARRIER-PROTEIN) REDUCTASE"/>
    <property type="match status" value="1"/>
</dbReference>
<dbReference type="EMBL" id="BOQP01000004">
    <property type="protein sequence ID" value="GIM68218.1"/>
    <property type="molecule type" value="Genomic_DNA"/>
</dbReference>
<dbReference type="AlphaFoldDB" id="A0A919SAX3"/>
<dbReference type="Pfam" id="PF13561">
    <property type="entry name" value="adh_short_C2"/>
    <property type="match status" value="1"/>
</dbReference>
<sequence>MDQRILVTGARRGIGAALAIGLARPGVTLLLHHFGAAEQTEGVARLCRVLGAQTRTLDADLGDPAAVGELAGEAGAVDVLINNAARASNVPIDQLSIDEWLATFAVNVTASMLLAQTLGAGMAGRGWGRIINVVSPTVLLGGPSGPAYVSSKAALIGLTRSLARALGPRGVTVNALSPGAIRTEGEDELEESDRAAGRGRTDLVATQAVPRELIPEDLVATVRLLASDGSGALTGQVLEVGGGLVFR</sequence>
<keyword evidence="3" id="KW-1185">Reference proteome</keyword>
<dbReference type="InterPro" id="IPR036291">
    <property type="entry name" value="NAD(P)-bd_dom_sf"/>
</dbReference>
<dbReference type="GO" id="GO:0032787">
    <property type="term" value="P:monocarboxylic acid metabolic process"/>
    <property type="evidence" value="ECO:0007669"/>
    <property type="project" value="UniProtKB-ARBA"/>
</dbReference>
<dbReference type="SUPFAM" id="SSF51735">
    <property type="entry name" value="NAD(P)-binding Rossmann-fold domains"/>
    <property type="match status" value="1"/>
</dbReference>
<name>A0A919SAX3_9ACTN</name>
<dbReference type="PRINTS" id="PR00080">
    <property type="entry name" value="SDRFAMILY"/>
</dbReference>
<dbReference type="CDD" id="cd05233">
    <property type="entry name" value="SDR_c"/>
    <property type="match status" value="1"/>
</dbReference>
<dbReference type="Gene3D" id="3.40.50.720">
    <property type="entry name" value="NAD(P)-binding Rossmann-like Domain"/>
    <property type="match status" value="1"/>
</dbReference>
<comment type="similarity">
    <text evidence="1">Belongs to the short-chain dehydrogenases/reductases (SDR) family.</text>
</comment>
<reference evidence="2" key="1">
    <citation type="submission" date="2021-03" db="EMBL/GenBank/DDBJ databases">
        <title>Whole genome shotgun sequence of Actinoplanes consettensis NBRC 14913.</title>
        <authorList>
            <person name="Komaki H."/>
            <person name="Tamura T."/>
        </authorList>
    </citation>
    <scope>NUCLEOTIDE SEQUENCE</scope>
    <source>
        <strain evidence="2">NBRC 14913</strain>
    </source>
</reference>
<gene>
    <name evidence="2" type="ORF">Aco04nite_09800</name>
</gene>
<evidence type="ECO:0000256" key="1">
    <source>
        <dbReference type="ARBA" id="ARBA00006484"/>
    </source>
</evidence>
<dbReference type="InterPro" id="IPR020904">
    <property type="entry name" value="Sc_DH/Rdtase_CS"/>
</dbReference>
<dbReference type="InterPro" id="IPR050259">
    <property type="entry name" value="SDR"/>
</dbReference>
<organism evidence="2 3">
    <name type="scientific">Winogradskya consettensis</name>
    <dbReference type="NCBI Taxonomy" id="113560"/>
    <lineage>
        <taxon>Bacteria</taxon>
        <taxon>Bacillati</taxon>
        <taxon>Actinomycetota</taxon>
        <taxon>Actinomycetes</taxon>
        <taxon>Micromonosporales</taxon>
        <taxon>Micromonosporaceae</taxon>
        <taxon>Winogradskya</taxon>
    </lineage>
</organism>
<comment type="caution">
    <text evidence="2">The sequence shown here is derived from an EMBL/GenBank/DDBJ whole genome shotgun (WGS) entry which is preliminary data.</text>
</comment>
<dbReference type="Proteomes" id="UP000680865">
    <property type="component" value="Unassembled WGS sequence"/>
</dbReference>
<dbReference type="PRINTS" id="PR00081">
    <property type="entry name" value="GDHRDH"/>
</dbReference>
<protein>
    <submittedName>
        <fullName evidence="2">3-hydroxybutyrate dehydrogenase</fullName>
    </submittedName>
</protein>
<accession>A0A919SAX3</accession>